<feature type="region of interest" description="Disordered" evidence="1">
    <location>
        <begin position="276"/>
        <end position="298"/>
    </location>
</feature>
<dbReference type="EMBL" id="HBKQ01007673">
    <property type="protein sequence ID" value="CAE2212696.1"/>
    <property type="molecule type" value="Transcribed_RNA"/>
</dbReference>
<evidence type="ECO:0000313" key="2">
    <source>
        <dbReference type="EMBL" id="CAE2212694.1"/>
    </source>
</evidence>
<gene>
    <name evidence="2" type="ORF">OAUR00152_LOCUS5161</name>
    <name evidence="3" type="ORF">OAUR00152_LOCUS5162</name>
    <name evidence="4" type="ORF">OAUR00152_LOCUS5163</name>
</gene>
<dbReference type="EMBL" id="HBKQ01007674">
    <property type="protein sequence ID" value="CAE2212697.1"/>
    <property type="molecule type" value="Transcribed_RNA"/>
</dbReference>
<feature type="compositionally biased region" description="Gly residues" evidence="1">
    <location>
        <begin position="131"/>
        <end position="148"/>
    </location>
</feature>
<dbReference type="EMBL" id="HBKQ01007672">
    <property type="protein sequence ID" value="CAE2212694.1"/>
    <property type="molecule type" value="Transcribed_RNA"/>
</dbReference>
<organism evidence="2">
    <name type="scientific">Odontella aurita</name>
    <dbReference type="NCBI Taxonomy" id="265563"/>
    <lineage>
        <taxon>Eukaryota</taxon>
        <taxon>Sar</taxon>
        <taxon>Stramenopiles</taxon>
        <taxon>Ochrophyta</taxon>
        <taxon>Bacillariophyta</taxon>
        <taxon>Mediophyceae</taxon>
        <taxon>Biddulphiophycidae</taxon>
        <taxon>Eupodiscales</taxon>
        <taxon>Odontellaceae</taxon>
        <taxon>Odontella</taxon>
    </lineage>
</organism>
<feature type="compositionally biased region" description="Acidic residues" evidence="1">
    <location>
        <begin position="89"/>
        <end position="100"/>
    </location>
</feature>
<protein>
    <submittedName>
        <fullName evidence="2">Uncharacterized protein</fullName>
    </submittedName>
</protein>
<proteinExistence type="predicted"/>
<sequence length="298" mass="29927">MSSINDELEAIEWSARGGKPTKGAPPGSSASRPAPGSGRGRGAVASTGPRRGSSQFLPPGAGRGAGRGQLDAGKNDAGSGDELLVDFPGSDDEHMDESDDDKYTGAPPTMKPGGGYGAQNFSTGAPPSFKMGGGPVPAGAGPRRGSGGMAMPPGHVPGAAGMNSGRYADDSDDSSEDYRGGGYGAGSNPPSYSVGGGGQPGYGGGGPPGYGGGGLPGNPMPVTHQVQPQQPRLGEAERMRLRQLQMQREASTKSGTADHRPLVGGFAAAAYEAARADHFTQKKTPASEGQRPRDLPSI</sequence>
<name>A0A6U6CXT8_9STRA</name>
<feature type="region of interest" description="Disordered" evidence="1">
    <location>
        <begin position="1"/>
        <end position="261"/>
    </location>
</feature>
<feature type="compositionally biased region" description="Low complexity" evidence="1">
    <location>
        <begin position="24"/>
        <end position="36"/>
    </location>
</feature>
<feature type="compositionally biased region" description="Acidic residues" evidence="1">
    <location>
        <begin position="1"/>
        <end position="10"/>
    </location>
</feature>
<evidence type="ECO:0000313" key="4">
    <source>
        <dbReference type="EMBL" id="CAE2212697.1"/>
    </source>
</evidence>
<evidence type="ECO:0000313" key="3">
    <source>
        <dbReference type="EMBL" id="CAE2212696.1"/>
    </source>
</evidence>
<reference evidence="2" key="1">
    <citation type="submission" date="2021-01" db="EMBL/GenBank/DDBJ databases">
        <authorList>
            <person name="Corre E."/>
            <person name="Pelletier E."/>
            <person name="Niang G."/>
            <person name="Scheremetjew M."/>
            <person name="Finn R."/>
            <person name="Kale V."/>
            <person name="Holt S."/>
            <person name="Cochrane G."/>
            <person name="Meng A."/>
            <person name="Brown T."/>
            <person name="Cohen L."/>
        </authorList>
    </citation>
    <scope>NUCLEOTIDE SEQUENCE</scope>
    <source>
        <strain evidence="2">Isolate 1302-5</strain>
    </source>
</reference>
<evidence type="ECO:0000256" key="1">
    <source>
        <dbReference type="SAM" id="MobiDB-lite"/>
    </source>
</evidence>
<accession>A0A6U6CXT8</accession>
<dbReference type="AlphaFoldDB" id="A0A6U6CXT8"/>
<feature type="compositionally biased region" description="Gly residues" evidence="1">
    <location>
        <begin position="194"/>
        <end position="216"/>
    </location>
</feature>